<keyword evidence="3" id="KW-1185">Reference proteome</keyword>
<organism evidence="2 3">
    <name type="scientific">Malassezia cuniculi</name>
    <dbReference type="NCBI Taxonomy" id="948313"/>
    <lineage>
        <taxon>Eukaryota</taxon>
        <taxon>Fungi</taxon>
        <taxon>Dikarya</taxon>
        <taxon>Basidiomycota</taxon>
        <taxon>Ustilaginomycotina</taxon>
        <taxon>Malasseziomycetes</taxon>
        <taxon>Malasseziales</taxon>
        <taxon>Malasseziaceae</taxon>
        <taxon>Malassezia</taxon>
    </lineage>
</organism>
<evidence type="ECO:0000313" key="2">
    <source>
        <dbReference type="EMBL" id="WFD35073.1"/>
    </source>
</evidence>
<feature type="chain" id="PRO_5042107392" description="Ricin B lectin domain-containing protein" evidence="1">
    <location>
        <begin position="18"/>
        <end position="182"/>
    </location>
</feature>
<sequence length="182" mass="19875">MFLPLLSVLALFGAAVARPTESCTPRYIGPLQVRDVKTGAAIPVGVNNTDLVPASPKNQVYVAFQECHGGKIPSSKMTSIWYGKISLRDNSTLCLTQDAHNISSVISVGPCTSNSNKLLTTQIFEGGYTQTGAQRNVSVSGYVPEKYYPSAEFYENQLYLSAIDITQDKLRHVLEIAKPKKF</sequence>
<dbReference type="AlphaFoldDB" id="A0AAF0EQQ5"/>
<gene>
    <name evidence="2" type="ORF">MCUN1_001922</name>
</gene>
<protein>
    <recommendedName>
        <fullName evidence="4">Ricin B lectin domain-containing protein</fullName>
    </recommendedName>
</protein>
<name>A0AAF0EQQ5_9BASI</name>
<evidence type="ECO:0000256" key="1">
    <source>
        <dbReference type="SAM" id="SignalP"/>
    </source>
</evidence>
<evidence type="ECO:0000313" key="3">
    <source>
        <dbReference type="Proteomes" id="UP001219933"/>
    </source>
</evidence>
<keyword evidence="1" id="KW-0732">Signal</keyword>
<evidence type="ECO:0008006" key="4">
    <source>
        <dbReference type="Google" id="ProtNLM"/>
    </source>
</evidence>
<accession>A0AAF0EQQ5</accession>
<dbReference type="Proteomes" id="UP001219933">
    <property type="component" value="Chromosome 3"/>
</dbReference>
<feature type="signal peptide" evidence="1">
    <location>
        <begin position="1"/>
        <end position="17"/>
    </location>
</feature>
<reference evidence="2" key="1">
    <citation type="submission" date="2023-03" db="EMBL/GenBank/DDBJ databases">
        <title>Mating type loci evolution in Malassezia.</title>
        <authorList>
            <person name="Coelho M.A."/>
        </authorList>
    </citation>
    <scope>NUCLEOTIDE SEQUENCE</scope>
    <source>
        <strain evidence="2">CBS 11721</strain>
    </source>
</reference>
<proteinExistence type="predicted"/>
<dbReference type="EMBL" id="CP119879">
    <property type="protein sequence ID" value="WFD35073.1"/>
    <property type="molecule type" value="Genomic_DNA"/>
</dbReference>